<dbReference type="Pfam" id="PF04052">
    <property type="entry name" value="TolB_N"/>
    <property type="match status" value="1"/>
</dbReference>
<dbReference type="Proteomes" id="UP001467690">
    <property type="component" value="Unassembled WGS sequence"/>
</dbReference>
<keyword evidence="3 7" id="KW-0132">Cell division</keyword>
<evidence type="ECO:0000256" key="1">
    <source>
        <dbReference type="ARBA" id="ARBA00004418"/>
    </source>
</evidence>
<comment type="function">
    <text evidence="7">Part of the Tol-Pal system, which plays a role in outer membrane invagination during cell division and is important for maintaining outer membrane integrity.</text>
</comment>
<feature type="domain" description="TolB N-terminal" evidence="8">
    <location>
        <begin position="22"/>
        <end position="123"/>
    </location>
</feature>
<evidence type="ECO:0000259" key="8">
    <source>
        <dbReference type="Pfam" id="PF04052"/>
    </source>
</evidence>
<feature type="signal peptide" evidence="7">
    <location>
        <begin position="1"/>
        <end position="19"/>
    </location>
</feature>
<dbReference type="Pfam" id="PF07676">
    <property type="entry name" value="PD40"/>
    <property type="match status" value="4"/>
</dbReference>
<dbReference type="SUPFAM" id="SSF52964">
    <property type="entry name" value="TolB, N-terminal domain"/>
    <property type="match status" value="1"/>
</dbReference>
<comment type="subcellular location">
    <subcellularLocation>
        <location evidence="1 7">Periplasm</location>
    </subcellularLocation>
</comment>
<dbReference type="RefSeq" id="WP_350403480.1">
    <property type="nucleotide sequence ID" value="NZ_JBELOE010000302.1"/>
</dbReference>
<organism evidence="9 10">
    <name type="scientific">Catenovulum sediminis</name>
    <dbReference type="NCBI Taxonomy" id="1740262"/>
    <lineage>
        <taxon>Bacteria</taxon>
        <taxon>Pseudomonadati</taxon>
        <taxon>Pseudomonadota</taxon>
        <taxon>Gammaproteobacteria</taxon>
        <taxon>Alteromonadales</taxon>
        <taxon>Alteromonadaceae</taxon>
        <taxon>Catenovulum</taxon>
    </lineage>
</organism>
<dbReference type="SUPFAM" id="SSF69304">
    <property type="entry name" value="Tricorn protease N-terminal domain"/>
    <property type="match status" value="1"/>
</dbReference>
<evidence type="ECO:0000256" key="4">
    <source>
        <dbReference type="ARBA" id="ARBA00022729"/>
    </source>
</evidence>
<dbReference type="PANTHER" id="PTHR36842">
    <property type="entry name" value="PROTEIN TOLB HOMOLOG"/>
    <property type="match status" value="1"/>
</dbReference>
<evidence type="ECO:0000313" key="10">
    <source>
        <dbReference type="Proteomes" id="UP001467690"/>
    </source>
</evidence>
<keyword evidence="6 7" id="KW-0131">Cell cycle</keyword>
<dbReference type="PANTHER" id="PTHR36842:SF1">
    <property type="entry name" value="PROTEIN TOLB"/>
    <property type="match status" value="1"/>
</dbReference>
<dbReference type="HAMAP" id="MF_00671">
    <property type="entry name" value="TolB"/>
    <property type="match status" value="1"/>
</dbReference>
<dbReference type="Gene3D" id="3.40.50.10070">
    <property type="entry name" value="TolB, N-terminal domain"/>
    <property type="match status" value="1"/>
</dbReference>
<keyword evidence="10" id="KW-1185">Reference proteome</keyword>
<evidence type="ECO:0000256" key="7">
    <source>
        <dbReference type="HAMAP-Rule" id="MF_00671"/>
    </source>
</evidence>
<protein>
    <recommendedName>
        <fullName evidence="7">Tol-Pal system protein TolB</fullName>
    </recommendedName>
</protein>
<accession>A0ABV1RNB1</accession>
<dbReference type="InterPro" id="IPR011659">
    <property type="entry name" value="WD40"/>
</dbReference>
<evidence type="ECO:0000256" key="6">
    <source>
        <dbReference type="ARBA" id="ARBA00023306"/>
    </source>
</evidence>
<comment type="similarity">
    <text evidence="2 7">Belongs to the TolB family.</text>
</comment>
<evidence type="ECO:0000313" key="9">
    <source>
        <dbReference type="EMBL" id="MER2494436.1"/>
    </source>
</evidence>
<name>A0ABV1RNB1_9ALTE</name>
<evidence type="ECO:0000256" key="3">
    <source>
        <dbReference type="ARBA" id="ARBA00022618"/>
    </source>
</evidence>
<sequence length="447" mass="49298" precursor="true">MKKIVTLLLSLVLITPVQAAIEILITEGLDSARPIAIVPFHYEGVAQMPVKISDIISADLGRSGKFNPKAVFEMPQQPKNVEDVDYTAWAEKGVDTIVTGQIYDVRPGQFSVTYQIIDIIRGQITGGGAQMLSGGELVASNDHIMFASKPISFDSSDFRRVSHAISDKVFEQLTGIKGAFQTKIAYVLVTEQPNRPYQLVVADYDGYNEQEIVRSNEPLMSPSWSPDATKLAYVTFENRQAQIFIHDLYSGSREMIASYPGINGAPSWSPDGSKMAMVLSKDGNPEVYVMDLLTRRLTRITNNRTIDTEPSWSPDGKSLVITSERGGRPQLYRIELSSGKAHRLTYTGEMNLGGSFLPDNKGVVVVNRTRGNYHIARQDLRTGSMQVLTKTYLDESPSISPNGNMIIYSTLHGQNQVLALVSVDGRFKARLPSGVGQVKSPAWSPYM</sequence>
<evidence type="ECO:0000256" key="2">
    <source>
        <dbReference type="ARBA" id="ARBA00009820"/>
    </source>
</evidence>
<dbReference type="InterPro" id="IPR007195">
    <property type="entry name" value="TolB_N"/>
</dbReference>
<gene>
    <name evidence="7 9" type="primary">tolB</name>
    <name evidence="9" type="ORF">ABS311_21400</name>
</gene>
<proteinExistence type="inferred from homology"/>
<dbReference type="InterPro" id="IPR014167">
    <property type="entry name" value="Tol-Pal_TolB"/>
</dbReference>
<dbReference type="NCBIfam" id="TIGR02800">
    <property type="entry name" value="propeller_TolB"/>
    <property type="match status" value="1"/>
</dbReference>
<reference evidence="9 10" key="1">
    <citation type="submission" date="2024-06" db="EMBL/GenBank/DDBJ databases">
        <authorList>
            <person name="Chen R.Y."/>
        </authorList>
    </citation>
    <scope>NUCLEOTIDE SEQUENCE [LARGE SCALE GENOMIC DNA]</scope>
    <source>
        <strain evidence="9 10">D2</strain>
    </source>
</reference>
<keyword evidence="4 7" id="KW-0732">Signal</keyword>
<comment type="caution">
    <text evidence="9">The sequence shown here is derived from an EMBL/GenBank/DDBJ whole genome shotgun (WGS) entry which is preliminary data.</text>
</comment>
<dbReference type="Gene3D" id="2.120.10.30">
    <property type="entry name" value="TolB, C-terminal domain"/>
    <property type="match status" value="1"/>
</dbReference>
<keyword evidence="5 7" id="KW-0574">Periplasm</keyword>
<dbReference type="EMBL" id="JBELOE010000302">
    <property type="protein sequence ID" value="MER2494436.1"/>
    <property type="molecule type" value="Genomic_DNA"/>
</dbReference>
<comment type="subunit">
    <text evidence="7">The Tol-Pal system is composed of five core proteins: the inner membrane proteins TolA, TolQ and TolR, the periplasmic protein TolB and the outer membrane protein Pal. They form a network linking the inner and outer membranes and the peptidoglycan layer.</text>
</comment>
<evidence type="ECO:0000256" key="5">
    <source>
        <dbReference type="ARBA" id="ARBA00022764"/>
    </source>
</evidence>
<feature type="chain" id="PRO_5044920335" description="Tol-Pal system protein TolB" evidence="7">
    <location>
        <begin position="20"/>
        <end position="447"/>
    </location>
</feature>
<dbReference type="InterPro" id="IPR011042">
    <property type="entry name" value="6-blade_b-propeller_TolB-like"/>
</dbReference>